<feature type="non-terminal residue" evidence="1">
    <location>
        <position position="1"/>
    </location>
</feature>
<feature type="non-terminal residue" evidence="1">
    <location>
        <position position="78"/>
    </location>
</feature>
<accession>A0ACA9N8C5</accession>
<protein>
    <submittedName>
        <fullName evidence="1">7360_t:CDS:1</fullName>
    </submittedName>
</protein>
<name>A0ACA9N8C5_9GLOM</name>
<evidence type="ECO:0000313" key="2">
    <source>
        <dbReference type="Proteomes" id="UP000789860"/>
    </source>
</evidence>
<proteinExistence type="predicted"/>
<organism evidence="1 2">
    <name type="scientific">Scutellospora calospora</name>
    <dbReference type="NCBI Taxonomy" id="85575"/>
    <lineage>
        <taxon>Eukaryota</taxon>
        <taxon>Fungi</taxon>
        <taxon>Fungi incertae sedis</taxon>
        <taxon>Mucoromycota</taxon>
        <taxon>Glomeromycotina</taxon>
        <taxon>Glomeromycetes</taxon>
        <taxon>Diversisporales</taxon>
        <taxon>Gigasporaceae</taxon>
        <taxon>Scutellospora</taxon>
    </lineage>
</organism>
<sequence>PESLNKNINTENHSNMLLEKAFIEQQINLIEYTEFSKIDKINESNSYKYQWKKLTVVLKALEIETKFDQKTIQDFVKE</sequence>
<evidence type="ECO:0000313" key="1">
    <source>
        <dbReference type="EMBL" id="CAG8641366.1"/>
    </source>
</evidence>
<dbReference type="Proteomes" id="UP000789860">
    <property type="component" value="Unassembled WGS sequence"/>
</dbReference>
<gene>
    <name evidence="1" type="ORF">SCALOS_LOCUS8338</name>
</gene>
<keyword evidence="2" id="KW-1185">Reference proteome</keyword>
<comment type="caution">
    <text evidence="1">The sequence shown here is derived from an EMBL/GenBank/DDBJ whole genome shotgun (WGS) entry which is preliminary data.</text>
</comment>
<reference evidence="1" key="1">
    <citation type="submission" date="2021-06" db="EMBL/GenBank/DDBJ databases">
        <authorList>
            <person name="Kallberg Y."/>
            <person name="Tangrot J."/>
            <person name="Rosling A."/>
        </authorList>
    </citation>
    <scope>NUCLEOTIDE SEQUENCE</scope>
    <source>
        <strain evidence="1">AU212A</strain>
    </source>
</reference>
<dbReference type="EMBL" id="CAJVPM010021679">
    <property type="protein sequence ID" value="CAG8641366.1"/>
    <property type="molecule type" value="Genomic_DNA"/>
</dbReference>